<gene>
    <name evidence="4" type="ORF">GCM10023321_52970</name>
</gene>
<dbReference type="InterPro" id="IPR006098">
    <property type="entry name" value="MMCoA_mutase_a_cat"/>
</dbReference>
<dbReference type="InterPro" id="IPR006099">
    <property type="entry name" value="MeMalonylCoA_mutase_a/b_cat"/>
</dbReference>
<sequence>MYTPADLPADFGEIGLPGRYPFTRGPYPTMYRGRNWTMRQIAGFGQAEETNQRFRYLIAQGQTGLSVDFDMPTLMGLDSDDPMSIGEVGREGVAIDTLPDMAALFDGIDLEQISVSMTINPSAWILLAMYIAVAQDRGYDLHKLSGTIQNDILKEYVAQKEWVFPVRPSMRIVRDTIVYCAEHMARYNPVNISGYHISEAGANAQQEIAFTMAITRAYLEEVAAAGLDVDTFASRLSFFFVSQADLFEEVAKFRAVRRYYAKMVRDRFGAKDPRSMRLRFHAQTAAATLTKPQPLNNIVRTALQALSAVLGGAQSLHTNGLDEAYTIPSELAMKVSLRTQQILADETGVTSVIDPLGGSYYVESLTDQLERGIDEYLAKIDEMGGVIAAIEQGFMQREISDSAYEFARRKASGDRAVVGVNKYVDADSDQKIEVHKLDPESEARQTTRLKAIRADRDPARADAAIRRLLSDAKDPDANLMPATIEAVRAHLSMGEITAALREIFGSYRETPVF</sequence>
<evidence type="ECO:0000259" key="3">
    <source>
        <dbReference type="Pfam" id="PF01642"/>
    </source>
</evidence>
<dbReference type="Gene3D" id="3.20.20.240">
    <property type="entry name" value="Methylmalonyl-CoA mutase"/>
    <property type="match status" value="1"/>
</dbReference>
<dbReference type="PANTHER" id="PTHR48101">
    <property type="entry name" value="METHYLMALONYL-COA MUTASE, MITOCHONDRIAL-RELATED"/>
    <property type="match status" value="1"/>
</dbReference>
<dbReference type="Proteomes" id="UP001428817">
    <property type="component" value="Unassembled WGS sequence"/>
</dbReference>
<evidence type="ECO:0000256" key="2">
    <source>
        <dbReference type="ARBA" id="ARBA00023235"/>
    </source>
</evidence>
<organism evidence="4 5">
    <name type="scientific">Pseudonocardia eucalypti</name>
    <dbReference type="NCBI Taxonomy" id="648755"/>
    <lineage>
        <taxon>Bacteria</taxon>
        <taxon>Bacillati</taxon>
        <taxon>Actinomycetota</taxon>
        <taxon>Actinomycetes</taxon>
        <taxon>Pseudonocardiales</taxon>
        <taxon>Pseudonocardiaceae</taxon>
        <taxon>Pseudonocardia</taxon>
    </lineage>
</organism>
<dbReference type="PANTHER" id="PTHR48101:SF1">
    <property type="entry name" value="METHYLMALONYL-COA MUTASE, LARGE SUBUNIT"/>
    <property type="match status" value="1"/>
</dbReference>
<dbReference type="SUPFAM" id="SSF51703">
    <property type="entry name" value="Cobalamin (vitamin B12)-dependent enzymes"/>
    <property type="match status" value="1"/>
</dbReference>
<dbReference type="InterPro" id="IPR016176">
    <property type="entry name" value="Cbl-dep_enz_cat"/>
</dbReference>
<accession>A0ABP9QMT1</accession>
<protein>
    <submittedName>
        <fullName evidence="4">Methylmalonyl-CoA mutase family protein</fullName>
    </submittedName>
</protein>
<dbReference type="EMBL" id="BAABJP010000030">
    <property type="protein sequence ID" value="GAA5164480.1"/>
    <property type="molecule type" value="Genomic_DNA"/>
</dbReference>
<keyword evidence="2" id="KW-0413">Isomerase</keyword>
<dbReference type="NCBIfam" id="TIGR00641">
    <property type="entry name" value="acid_CoA_mut_N"/>
    <property type="match status" value="1"/>
</dbReference>
<dbReference type="Pfam" id="PF01642">
    <property type="entry name" value="MM_CoA_mutase"/>
    <property type="match status" value="1"/>
</dbReference>
<name>A0ABP9QMT1_9PSEU</name>
<feature type="domain" description="Methylmalonyl-CoA mutase alpha/beta chain catalytic" evidence="3">
    <location>
        <begin position="1"/>
        <end position="505"/>
    </location>
</feature>
<reference evidence="5" key="1">
    <citation type="journal article" date="2019" name="Int. J. Syst. Evol. Microbiol.">
        <title>The Global Catalogue of Microorganisms (GCM) 10K type strain sequencing project: providing services to taxonomists for standard genome sequencing and annotation.</title>
        <authorList>
            <consortium name="The Broad Institute Genomics Platform"/>
            <consortium name="The Broad Institute Genome Sequencing Center for Infectious Disease"/>
            <person name="Wu L."/>
            <person name="Ma J."/>
        </authorList>
    </citation>
    <scope>NUCLEOTIDE SEQUENCE [LARGE SCALE GENOMIC DNA]</scope>
    <source>
        <strain evidence="5">JCM 18303</strain>
    </source>
</reference>
<evidence type="ECO:0000256" key="1">
    <source>
        <dbReference type="ARBA" id="ARBA00011870"/>
    </source>
</evidence>
<evidence type="ECO:0000313" key="5">
    <source>
        <dbReference type="Proteomes" id="UP001428817"/>
    </source>
</evidence>
<evidence type="ECO:0000313" key="4">
    <source>
        <dbReference type="EMBL" id="GAA5164480.1"/>
    </source>
</evidence>
<proteinExistence type="predicted"/>
<keyword evidence="5" id="KW-1185">Reference proteome</keyword>
<comment type="caution">
    <text evidence="4">The sequence shown here is derived from an EMBL/GenBank/DDBJ whole genome shotgun (WGS) entry which is preliminary data.</text>
</comment>
<comment type="subunit">
    <text evidence="1">Heterodimer of an alpha and a beta chain.</text>
</comment>